<gene>
    <name evidence="2" type="primary">sbcC</name>
</gene>
<reference evidence="2" key="1">
    <citation type="journal article" date="2014" name="Genome Biol. Evol.">
        <title>Pangenome evidence for extensive interdomain horizontal transfer affecting lineage core and shell genes in uncultured planktonic thaumarchaeota and euryarchaeota.</title>
        <authorList>
            <person name="Deschamps P."/>
            <person name="Zivanovic Y."/>
            <person name="Moreira D."/>
            <person name="Rodriguez-Valera F."/>
            <person name="Lopez-Garcia P."/>
        </authorList>
    </citation>
    <scope>NUCLEOTIDE SEQUENCE</scope>
</reference>
<dbReference type="PANTHER" id="PTHR32114:SF2">
    <property type="entry name" value="ABC TRANSPORTER ABCH.3"/>
    <property type="match status" value="1"/>
</dbReference>
<dbReference type="AlphaFoldDB" id="A0A075FNV1"/>
<dbReference type="SUPFAM" id="SSF52540">
    <property type="entry name" value="P-loop containing nucleoside triphosphate hydrolases"/>
    <property type="match status" value="1"/>
</dbReference>
<organism evidence="2">
    <name type="scientific">uncultured marine thaumarchaeote AD1000_33_G09</name>
    <dbReference type="NCBI Taxonomy" id="1455909"/>
    <lineage>
        <taxon>Archaea</taxon>
        <taxon>Nitrososphaerota</taxon>
        <taxon>environmental samples</taxon>
    </lineage>
</organism>
<dbReference type="PANTHER" id="PTHR32114">
    <property type="entry name" value="ABC TRANSPORTER ABCH.3"/>
    <property type="match status" value="1"/>
</dbReference>
<evidence type="ECO:0000256" key="1">
    <source>
        <dbReference type="ARBA" id="ARBA00023054"/>
    </source>
</evidence>
<proteinExistence type="predicted"/>
<keyword evidence="1" id="KW-0175">Coiled coil</keyword>
<dbReference type="EMBL" id="KF900391">
    <property type="protein sequence ID" value="AIE93310.1"/>
    <property type="molecule type" value="Genomic_DNA"/>
</dbReference>
<sequence>MTTVQLIEDYVLDTVNYKFNELFKEWFELLVEDTSKTVRVDEKFNPIIQQNEFEQTFEWLSGGEKAGIALAYRLALNSLIRQQPTGFRPELLMLDEPTDGFSKEQLTKVSNILSDIENKQVIIVSHNQEFVKLDQIISVTKENDISRIDIQSYGD</sequence>
<dbReference type="InterPro" id="IPR027417">
    <property type="entry name" value="P-loop_NTPase"/>
</dbReference>
<accession>A0A075FNV1</accession>
<evidence type="ECO:0000313" key="2">
    <source>
        <dbReference type="EMBL" id="AIE93310.1"/>
    </source>
</evidence>
<protein>
    <submittedName>
        <fullName evidence="2">DNA double-strand repair ATPase Rad50 (SbcC)</fullName>
    </submittedName>
</protein>
<name>A0A075FNV1_9ARCH</name>
<dbReference type="Pfam" id="PF13558">
    <property type="entry name" value="SbcC_Walker_B"/>
    <property type="match status" value="1"/>
</dbReference>
<dbReference type="Gene3D" id="3.40.50.300">
    <property type="entry name" value="P-loop containing nucleotide triphosphate hydrolases"/>
    <property type="match status" value="1"/>
</dbReference>